<dbReference type="EMBL" id="SACQ01000003">
    <property type="protein sequence ID" value="RVU30963.1"/>
    <property type="molecule type" value="Genomic_DNA"/>
</dbReference>
<dbReference type="Pfam" id="PF00912">
    <property type="entry name" value="Transgly"/>
    <property type="match status" value="1"/>
</dbReference>
<accession>A0A437Q9C9</accession>
<dbReference type="InterPro" id="IPR001264">
    <property type="entry name" value="Glyco_trans_51"/>
</dbReference>
<evidence type="ECO:0000259" key="12">
    <source>
        <dbReference type="Pfam" id="PF00912"/>
    </source>
</evidence>
<dbReference type="GO" id="GO:0009274">
    <property type="term" value="C:peptidoglycan-based cell wall"/>
    <property type="evidence" value="ECO:0007669"/>
    <property type="project" value="InterPro"/>
</dbReference>
<evidence type="ECO:0000256" key="3">
    <source>
        <dbReference type="ARBA" id="ARBA00022676"/>
    </source>
</evidence>
<keyword evidence="4 11" id="KW-0808">Transferase</keyword>
<keyword evidence="1 11" id="KW-1003">Cell membrane</keyword>
<keyword evidence="10 11" id="KW-0961">Cell wall biogenesis/degradation</keyword>
<dbReference type="InterPro" id="IPR036950">
    <property type="entry name" value="PBP_transglycosylase"/>
</dbReference>
<keyword evidence="3 11" id="KW-0328">Glycosyltransferase</keyword>
<dbReference type="GO" id="GO:0016763">
    <property type="term" value="F:pentosyltransferase activity"/>
    <property type="evidence" value="ECO:0007669"/>
    <property type="project" value="InterPro"/>
</dbReference>
<keyword evidence="9 11" id="KW-0472">Membrane</keyword>
<dbReference type="HAMAP" id="MF_00766">
    <property type="entry name" value="PGT_MtgA"/>
    <property type="match status" value="1"/>
</dbReference>
<evidence type="ECO:0000256" key="1">
    <source>
        <dbReference type="ARBA" id="ARBA00022475"/>
    </source>
</evidence>
<reference evidence="13 14" key="1">
    <citation type="submission" date="2019-01" db="EMBL/GenBank/DDBJ databases">
        <authorList>
            <person name="Chen W.-M."/>
        </authorList>
    </citation>
    <scope>NUCLEOTIDE SEQUENCE [LARGE SCALE GENOMIC DNA]</scope>
    <source>
        <strain evidence="13 14">HPM-16</strain>
    </source>
</reference>
<dbReference type="NCBIfam" id="TIGR02070">
    <property type="entry name" value="mono_pep_trsgly"/>
    <property type="match status" value="1"/>
</dbReference>
<keyword evidence="14" id="KW-1185">Reference proteome</keyword>
<comment type="caution">
    <text evidence="13">The sequence shown here is derived from an EMBL/GenBank/DDBJ whole genome shotgun (WGS) entry which is preliminary data.</text>
</comment>
<dbReference type="GO" id="GO:0008360">
    <property type="term" value="P:regulation of cell shape"/>
    <property type="evidence" value="ECO:0007669"/>
    <property type="project" value="UniProtKB-KW"/>
</dbReference>
<evidence type="ECO:0000256" key="5">
    <source>
        <dbReference type="ARBA" id="ARBA00022692"/>
    </source>
</evidence>
<dbReference type="PANTHER" id="PTHR30400">
    <property type="entry name" value="MONOFUNCTIONAL BIOSYNTHETIC PEPTIDOGLYCAN TRANSGLYCOSYLASE"/>
    <property type="match status" value="1"/>
</dbReference>
<keyword evidence="8 11" id="KW-1133">Transmembrane helix</keyword>
<dbReference type="GO" id="GO:0008955">
    <property type="term" value="F:peptidoglycan glycosyltransferase activity"/>
    <property type="evidence" value="ECO:0007669"/>
    <property type="project" value="UniProtKB-UniRule"/>
</dbReference>
<evidence type="ECO:0000313" key="14">
    <source>
        <dbReference type="Proteomes" id="UP000282818"/>
    </source>
</evidence>
<evidence type="ECO:0000256" key="11">
    <source>
        <dbReference type="HAMAP-Rule" id="MF_00766"/>
    </source>
</evidence>
<dbReference type="GO" id="GO:0009252">
    <property type="term" value="P:peptidoglycan biosynthetic process"/>
    <property type="evidence" value="ECO:0007669"/>
    <property type="project" value="UniProtKB-UniRule"/>
</dbReference>
<comment type="similarity">
    <text evidence="11">Belongs to the glycosyltransferase 51 family.</text>
</comment>
<keyword evidence="6 11" id="KW-0133">Cell shape</keyword>
<keyword evidence="7 11" id="KW-0573">Peptidoglycan synthesis</keyword>
<protein>
    <recommendedName>
        <fullName evidence="11">Biosynthetic peptidoglycan transglycosylase</fullName>
        <ecNumber evidence="11">2.4.99.28</ecNumber>
    </recommendedName>
    <alternativeName>
        <fullName evidence="11">Glycan polymerase</fullName>
    </alternativeName>
    <alternativeName>
        <fullName evidence="11">Peptidoglycan glycosyltransferase MtgA</fullName>
        <shortName evidence="11">PGT</shortName>
    </alternativeName>
</protein>
<name>A0A437Q9C9_9GAMM</name>
<proteinExistence type="inferred from homology"/>
<dbReference type="AlphaFoldDB" id="A0A437Q9C9"/>
<evidence type="ECO:0000256" key="9">
    <source>
        <dbReference type="ARBA" id="ARBA00023136"/>
    </source>
</evidence>
<evidence type="ECO:0000256" key="8">
    <source>
        <dbReference type="ARBA" id="ARBA00022989"/>
    </source>
</evidence>
<feature type="domain" description="Glycosyl transferase family 51" evidence="12">
    <location>
        <begin position="66"/>
        <end position="227"/>
    </location>
</feature>
<dbReference type="Gene3D" id="1.10.3810.10">
    <property type="entry name" value="Biosynthetic peptidoglycan transglycosylase-like"/>
    <property type="match status" value="1"/>
</dbReference>
<comment type="function">
    <text evidence="11">Peptidoglycan polymerase that catalyzes glycan chain elongation from lipid-linked precursors.</text>
</comment>
<dbReference type="GO" id="GO:0071555">
    <property type="term" value="P:cell wall organization"/>
    <property type="evidence" value="ECO:0007669"/>
    <property type="project" value="UniProtKB-KW"/>
</dbReference>
<dbReference type="GO" id="GO:0005886">
    <property type="term" value="C:plasma membrane"/>
    <property type="evidence" value="ECO:0007669"/>
    <property type="project" value="UniProtKB-SubCell"/>
</dbReference>
<evidence type="ECO:0000256" key="4">
    <source>
        <dbReference type="ARBA" id="ARBA00022679"/>
    </source>
</evidence>
<evidence type="ECO:0000256" key="7">
    <source>
        <dbReference type="ARBA" id="ARBA00022984"/>
    </source>
</evidence>
<comment type="pathway">
    <text evidence="11">Cell wall biogenesis; peptidoglycan biosynthesis.</text>
</comment>
<dbReference type="EC" id="2.4.99.28" evidence="11"/>
<sequence length="241" mass="27218">MSTFSGVVLLRLTLQRAKRFILIAILVVTLIPVLMSVALRWVNPPTSAFMLRAQLMSVIQDTPYPLHRWQSLDHIPTRMQMAVIAAEDQKFAQHPGFDVQALKTALHQVIAGKKARGGSTISQQLAKNLFLWEERSYVRKALEIPLTLLLETTLSKSRILELYLNLAQFGPFHYGVAEGAKYQFNKPVTQLDTAQAAMLACMLPAPARYQALQPSRSLKRKQRLIIRAIDNLGGTRYLRQL</sequence>
<evidence type="ECO:0000256" key="6">
    <source>
        <dbReference type="ARBA" id="ARBA00022960"/>
    </source>
</evidence>
<keyword evidence="5 11" id="KW-0812">Transmembrane</keyword>
<dbReference type="InterPro" id="IPR023346">
    <property type="entry name" value="Lysozyme-like_dom_sf"/>
</dbReference>
<evidence type="ECO:0000313" key="13">
    <source>
        <dbReference type="EMBL" id="RVU30963.1"/>
    </source>
</evidence>
<keyword evidence="2 11" id="KW-0997">Cell inner membrane</keyword>
<evidence type="ECO:0000256" key="2">
    <source>
        <dbReference type="ARBA" id="ARBA00022519"/>
    </source>
</evidence>
<dbReference type="InterPro" id="IPR011812">
    <property type="entry name" value="Pep_trsgly"/>
</dbReference>
<dbReference type="SUPFAM" id="SSF53955">
    <property type="entry name" value="Lysozyme-like"/>
    <property type="match status" value="1"/>
</dbReference>
<dbReference type="PANTHER" id="PTHR30400:SF0">
    <property type="entry name" value="BIOSYNTHETIC PEPTIDOGLYCAN TRANSGLYCOSYLASE"/>
    <property type="match status" value="1"/>
</dbReference>
<comment type="subcellular location">
    <subcellularLocation>
        <location evidence="11">Cell inner membrane</location>
        <topology evidence="11">Single-pass membrane protein</topology>
    </subcellularLocation>
</comment>
<evidence type="ECO:0000256" key="10">
    <source>
        <dbReference type="ARBA" id="ARBA00023316"/>
    </source>
</evidence>
<comment type="catalytic activity">
    <reaction evidence="11">
        <text>[GlcNAc-(1-&gt;4)-Mur2Ac(oyl-L-Ala-gamma-D-Glu-L-Lys-D-Ala-D-Ala)](n)-di-trans,octa-cis-undecaprenyl diphosphate + beta-D-GlcNAc-(1-&gt;4)-Mur2Ac(oyl-L-Ala-gamma-D-Glu-L-Lys-D-Ala-D-Ala)-di-trans,octa-cis-undecaprenyl diphosphate = [GlcNAc-(1-&gt;4)-Mur2Ac(oyl-L-Ala-gamma-D-Glu-L-Lys-D-Ala-D-Ala)](n+1)-di-trans,octa-cis-undecaprenyl diphosphate + di-trans,octa-cis-undecaprenyl diphosphate + H(+)</text>
        <dbReference type="Rhea" id="RHEA:23708"/>
        <dbReference type="Rhea" id="RHEA-COMP:9602"/>
        <dbReference type="Rhea" id="RHEA-COMP:9603"/>
        <dbReference type="ChEBI" id="CHEBI:15378"/>
        <dbReference type="ChEBI" id="CHEBI:58405"/>
        <dbReference type="ChEBI" id="CHEBI:60033"/>
        <dbReference type="ChEBI" id="CHEBI:78435"/>
        <dbReference type="EC" id="2.4.99.28"/>
    </reaction>
</comment>
<dbReference type="UniPathway" id="UPA00219"/>
<feature type="transmembrane region" description="Helical" evidence="11">
    <location>
        <begin position="20"/>
        <end position="42"/>
    </location>
</feature>
<dbReference type="Proteomes" id="UP000282818">
    <property type="component" value="Unassembled WGS sequence"/>
</dbReference>
<organism evidence="13 14">
    <name type="scientific">Neptunomonas marina</name>
    <dbReference type="NCBI Taxonomy" id="1815562"/>
    <lineage>
        <taxon>Bacteria</taxon>
        <taxon>Pseudomonadati</taxon>
        <taxon>Pseudomonadota</taxon>
        <taxon>Gammaproteobacteria</taxon>
        <taxon>Oceanospirillales</taxon>
        <taxon>Oceanospirillaceae</taxon>
        <taxon>Neptunomonas</taxon>
    </lineage>
</organism>
<gene>
    <name evidence="11" type="primary">mtgA</name>
    <name evidence="13" type="ORF">EOE65_08085</name>
</gene>